<dbReference type="Gene3D" id="2.30.30.290">
    <property type="entry name" value="YopX-like domains"/>
    <property type="match status" value="1"/>
</dbReference>
<sequence>MREIIFRGIRKDNGRWVYGWIEQMGGLCFIRRCEVEPNTVGQFVCFDHNGNRVFEKDVLEDQDGMSEVEWVQEQFAFMLFRQNPSRYQHIEADGKLRFKEVIGNVVEHPHLLDGRDEA</sequence>
<proteinExistence type="predicted"/>
<evidence type="ECO:0000313" key="3">
    <source>
        <dbReference type="Proteomes" id="UP000247078"/>
    </source>
</evidence>
<comment type="caution">
    <text evidence="2">The sequence shown here is derived from an EMBL/GenBank/DDBJ whole genome shotgun (WGS) entry which is preliminary data.</text>
</comment>
<evidence type="ECO:0000313" key="2">
    <source>
        <dbReference type="EMBL" id="PWW37370.1"/>
    </source>
</evidence>
<gene>
    <name evidence="2" type="ORF">DET56_109256</name>
</gene>
<dbReference type="Proteomes" id="UP000247078">
    <property type="component" value="Unassembled WGS sequence"/>
</dbReference>
<dbReference type="Pfam" id="PF09643">
    <property type="entry name" value="YopX"/>
    <property type="match status" value="1"/>
</dbReference>
<dbReference type="EMBL" id="QGTZ01000009">
    <property type="protein sequence ID" value="PWW37370.1"/>
    <property type="molecule type" value="Genomic_DNA"/>
</dbReference>
<name>A0A855XT76_9BACL</name>
<dbReference type="AlphaFoldDB" id="A0A855XT76"/>
<dbReference type="RefSeq" id="WP_110000787.1">
    <property type="nucleotide sequence ID" value="NZ_QGTZ01000009.1"/>
</dbReference>
<accession>A0A855XT76</accession>
<reference evidence="2 3" key="1">
    <citation type="submission" date="2018-05" db="EMBL/GenBank/DDBJ databases">
        <title>Freshwater and sediment microbial communities from various areas in North America, analyzing microbe dynamics in response to fracking.</title>
        <authorList>
            <person name="Lamendella R."/>
        </authorList>
    </citation>
    <scope>NUCLEOTIDE SEQUENCE [LARGE SCALE GENOMIC DNA]</scope>
    <source>
        <strain evidence="2 3">DB-3</strain>
    </source>
</reference>
<dbReference type="InterPro" id="IPR023385">
    <property type="entry name" value="YopX-like_C"/>
</dbReference>
<dbReference type="SUPFAM" id="SSF159006">
    <property type="entry name" value="YopX-like"/>
    <property type="match status" value="1"/>
</dbReference>
<protein>
    <submittedName>
        <fullName evidence="2">YopX protein</fullName>
    </submittedName>
</protein>
<evidence type="ECO:0000259" key="1">
    <source>
        <dbReference type="Pfam" id="PF09643"/>
    </source>
</evidence>
<organism evidence="2 3">
    <name type="scientific">Paenibacillus pabuli</name>
    <dbReference type="NCBI Taxonomy" id="1472"/>
    <lineage>
        <taxon>Bacteria</taxon>
        <taxon>Bacillati</taxon>
        <taxon>Bacillota</taxon>
        <taxon>Bacilli</taxon>
        <taxon>Bacillales</taxon>
        <taxon>Paenibacillaceae</taxon>
        <taxon>Paenibacillus</taxon>
    </lineage>
</organism>
<feature type="domain" description="YopX protein" evidence="1">
    <location>
        <begin position="40"/>
        <end position="113"/>
    </location>
</feature>
<dbReference type="InterPro" id="IPR019096">
    <property type="entry name" value="YopX_protein"/>
</dbReference>